<organism evidence="3 4">
    <name type="scientific">Chromobacterium vaccinii</name>
    <dbReference type="NCBI Taxonomy" id="1108595"/>
    <lineage>
        <taxon>Bacteria</taxon>
        <taxon>Pseudomonadati</taxon>
        <taxon>Pseudomonadota</taxon>
        <taxon>Betaproteobacteria</taxon>
        <taxon>Neisseriales</taxon>
        <taxon>Chromobacteriaceae</taxon>
        <taxon>Chromobacterium</taxon>
    </lineage>
</organism>
<dbReference type="PANTHER" id="PTHR34606">
    <property type="entry name" value="BON DOMAIN-CONTAINING PROTEIN"/>
    <property type="match status" value="1"/>
</dbReference>
<name>A0A1D9LCV9_9NEIS</name>
<dbReference type="InterPro" id="IPR007055">
    <property type="entry name" value="BON_dom"/>
</dbReference>
<evidence type="ECO:0000313" key="3">
    <source>
        <dbReference type="EMBL" id="AOZ49098.1"/>
    </source>
</evidence>
<proteinExistence type="predicted"/>
<evidence type="ECO:0000259" key="2">
    <source>
        <dbReference type="PROSITE" id="PS50914"/>
    </source>
</evidence>
<dbReference type="PROSITE" id="PS50914">
    <property type="entry name" value="BON"/>
    <property type="match status" value="3"/>
</dbReference>
<dbReference type="KEGG" id="cvc:BKX93_03165"/>
<dbReference type="STRING" id="1108595.BKX93_03165"/>
<evidence type="ECO:0000313" key="4">
    <source>
        <dbReference type="Proteomes" id="UP000178776"/>
    </source>
</evidence>
<evidence type="ECO:0000256" key="1">
    <source>
        <dbReference type="SAM" id="Phobius"/>
    </source>
</evidence>
<dbReference type="InterPro" id="IPR051686">
    <property type="entry name" value="Lipoprotein_DolP"/>
</dbReference>
<sequence>MAYAAFLYREALMERCRRNTLPLAKISLLVWSLGSNIAIAALPPQNLTDARQEAQIAKTYALNPYFRFCRLKVSVSRGTAHISGDVENDINRDLALDIARGVNGINIVKSNIVISDHLNTQPLAPASTAIDDATITLTIRSKLYWSQTTDGLPIAVETEQGRVILRGNVDKAAARIFAGTLALSTRGVAAVDNRLVVNGKAAAIREYETEPNGGINASLSDNWITARVKTAFLYSVGIFKENIEVRTLSGTVILSGALDTEAERNLAIELARHTRGVEHVHAEELTFQQSTAPRMANHPNKKNTSILHVDLKPAARTPASLTGPSFCCQVNIQ</sequence>
<feature type="domain" description="BON" evidence="2">
    <location>
        <begin position="48"/>
        <end position="116"/>
    </location>
</feature>
<dbReference type="SMART" id="SM00749">
    <property type="entry name" value="BON"/>
    <property type="match status" value="2"/>
</dbReference>
<dbReference type="PANTHER" id="PTHR34606:SF15">
    <property type="entry name" value="BON DOMAIN-CONTAINING PROTEIN"/>
    <property type="match status" value="1"/>
</dbReference>
<gene>
    <name evidence="3" type="ORF">BKX93_03165</name>
</gene>
<feature type="domain" description="BON" evidence="2">
    <location>
        <begin position="220"/>
        <end position="289"/>
    </location>
</feature>
<keyword evidence="1" id="KW-0472">Membrane</keyword>
<dbReference type="Proteomes" id="UP000178776">
    <property type="component" value="Chromosome"/>
</dbReference>
<feature type="domain" description="BON" evidence="2">
    <location>
        <begin position="131"/>
        <end position="199"/>
    </location>
</feature>
<protein>
    <recommendedName>
        <fullName evidence="2">BON domain-containing protein</fullName>
    </recommendedName>
</protein>
<dbReference type="AlphaFoldDB" id="A0A1D9LCV9"/>
<feature type="transmembrane region" description="Helical" evidence="1">
    <location>
        <begin position="21"/>
        <end position="42"/>
    </location>
</feature>
<keyword evidence="1" id="KW-0812">Transmembrane</keyword>
<dbReference type="Gene3D" id="3.30.1340.30">
    <property type="match status" value="2"/>
</dbReference>
<accession>A0A1D9LCV9</accession>
<dbReference type="Pfam" id="PF04972">
    <property type="entry name" value="BON"/>
    <property type="match status" value="3"/>
</dbReference>
<dbReference type="InterPro" id="IPR014004">
    <property type="entry name" value="Transpt-assoc_nodulatn_dom_bac"/>
</dbReference>
<reference evidence="3 4" key="1">
    <citation type="submission" date="2016-10" db="EMBL/GenBank/DDBJ databases">
        <title>Chromobacterium muskegensis sp. nov., an insecticidal bacterium isolated from Sphagnum bogs.</title>
        <authorList>
            <person name="Sparks M.E."/>
            <person name="Blackburn M.B."/>
            <person name="Gundersen-Rindal D.E."/>
            <person name="Mitchell A."/>
            <person name="Farrar R."/>
            <person name="Kuhar D."/>
        </authorList>
    </citation>
    <scope>NUCLEOTIDE SEQUENCE [LARGE SCALE GENOMIC DNA]</scope>
    <source>
        <strain evidence="3 4">21-1</strain>
    </source>
</reference>
<keyword evidence="1" id="KW-1133">Transmembrane helix</keyword>
<dbReference type="EMBL" id="CP017707">
    <property type="protein sequence ID" value="AOZ49098.1"/>
    <property type="molecule type" value="Genomic_DNA"/>
</dbReference>